<keyword evidence="2" id="KW-1185">Reference proteome</keyword>
<name>A0AAD1X680_EUPCR</name>
<dbReference type="Proteomes" id="UP001295684">
    <property type="component" value="Unassembled WGS sequence"/>
</dbReference>
<dbReference type="EMBL" id="CAMPGE010005793">
    <property type="protein sequence ID" value="CAI2364633.1"/>
    <property type="molecule type" value="Genomic_DNA"/>
</dbReference>
<accession>A0AAD1X680</accession>
<organism evidence="1 2">
    <name type="scientific">Euplotes crassus</name>
    <dbReference type="NCBI Taxonomy" id="5936"/>
    <lineage>
        <taxon>Eukaryota</taxon>
        <taxon>Sar</taxon>
        <taxon>Alveolata</taxon>
        <taxon>Ciliophora</taxon>
        <taxon>Intramacronucleata</taxon>
        <taxon>Spirotrichea</taxon>
        <taxon>Hypotrichia</taxon>
        <taxon>Euplotida</taxon>
        <taxon>Euplotidae</taxon>
        <taxon>Moneuplotes</taxon>
    </lineage>
</organism>
<comment type="caution">
    <text evidence="1">The sequence shown here is derived from an EMBL/GenBank/DDBJ whole genome shotgun (WGS) entry which is preliminary data.</text>
</comment>
<protein>
    <submittedName>
        <fullName evidence="1">Uncharacterized protein</fullName>
    </submittedName>
</protein>
<gene>
    <name evidence="1" type="ORF">ECRASSUSDP1_LOCUS5978</name>
</gene>
<dbReference type="AlphaFoldDB" id="A0AAD1X680"/>
<evidence type="ECO:0000313" key="2">
    <source>
        <dbReference type="Proteomes" id="UP001295684"/>
    </source>
</evidence>
<sequence length="65" mass="7089">MESVQSCFSVKAIEVSSFECAQTKLNFSYTTIFGVEDIEALSLSNFAKYSSACSVMSSLTRISVD</sequence>
<reference evidence="1" key="1">
    <citation type="submission" date="2023-07" db="EMBL/GenBank/DDBJ databases">
        <authorList>
            <consortium name="AG Swart"/>
            <person name="Singh M."/>
            <person name="Singh A."/>
            <person name="Seah K."/>
            <person name="Emmerich C."/>
        </authorList>
    </citation>
    <scope>NUCLEOTIDE SEQUENCE</scope>
    <source>
        <strain evidence="1">DP1</strain>
    </source>
</reference>
<proteinExistence type="predicted"/>
<evidence type="ECO:0000313" key="1">
    <source>
        <dbReference type="EMBL" id="CAI2364633.1"/>
    </source>
</evidence>